<feature type="region of interest" description="Disordered" evidence="1">
    <location>
        <begin position="75"/>
        <end position="142"/>
    </location>
</feature>
<feature type="compositionally biased region" description="Basic and acidic residues" evidence="1">
    <location>
        <begin position="333"/>
        <end position="350"/>
    </location>
</feature>
<feature type="region of interest" description="Disordered" evidence="1">
    <location>
        <begin position="331"/>
        <end position="424"/>
    </location>
</feature>
<evidence type="ECO:0000256" key="1">
    <source>
        <dbReference type="SAM" id="MobiDB-lite"/>
    </source>
</evidence>
<organism evidence="2">
    <name type="scientific">uncultured Sphingomonas sp</name>
    <dbReference type="NCBI Taxonomy" id="158754"/>
    <lineage>
        <taxon>Bacteria</taxon>
        <taxon>Pseudomonadati</taxon>
        <taxon>Pseudomonadota</taxon>
        <taxon>Alphaproteobacteria</taxon>
        <taxon>Sphingomonadales</taxon>
        <taxon>Sphingomonadaceae</taxon>
        <taxon>Sphingomonas</taxon>
        <taxon>environmental samples</taxon>
    </lineage>
</organism>
<accession>A0A6J4TKZ5</accession>
<dbReference type="EMBL" id="CADCWB010000181">
    <property type="protein sequence ID" value="CAA9526180.1"/>
    <property type="molecule type" value="Genomic_DNA"/>
</dbReference>
<dbReference type="AlphaFoldDB" id="A0A6J4TKZ5"/>
<feature type="compositionally biased region" description="Basic residues" evidence="1">
    <location>
        <begin position="357"/>
        <end position="372"/>
    </location>
</feature>
<evidence type="ECO:0000313" key="2">
    <source>
        <dbReference type="EMBL" id="CAA9526180.1"/>
    </source>
</evidence>
<feature type="non-terminal residue" evidence="2">
    <location>
        <position position="424"/>
    </location>
</feature>
<proteinExistence type="predicted"/>
<feature type="region of interest" description="Disordered" evidence="1">
    <location>
        <begin position="1"/>
        <end position="43"/>
    </location>
</feature>
<reference evidence="2" key="1">
    <citation type="submission" date="2020-02" db="EMBL/GenBank/DDBJ databases">
        <authorList>
            <person name="Meier V. D."/>
        </authorList>
    </citation>
    <scope>NUCLEOTIDE SEQUENCE</scope>
    <source>
        <strain evidence="2">AVDCRST_MAG62</strain>
    </source>
</reference>
<sequence length="424" mass="44990">DRSSHPPRGKRHLGAGSAALVRRAGSPDCADAPGGGGRAAMARRAALPPRAELLHPAAWTGGAAAGDLHRLADARRSRRAGGRAAVHPPRRSRDYGAELGLRPVRERRGGRSGTVRAQGRSAGDRRAGVGADRTAHPARRLAKAASPYRVPAAVLCQCPLPAGRAWRRADGLVAASFGQPRPGRRSADRLARDGPAGRPVATDLASAGRIDRLPCPLAISGHRGLLLGRCPGDLRRSVRGAGFRRAAGGGAVRLVAPRRDAGWFGSGGDHSRAADHGAAVCRLSRCLPRAWHSPSVVGGHAGRPARHLRHLRALLPVDLRRRSACRAAARLTPADRRSVRDHRGGRRSDRQPGPVARHAHAVRRGGAGRHGRVAGPGQPERLGRGAGPARRPCPVPLQAWRRMDHPSGRRCRRRPLPRGFRLGL</sequence>
<gene>
    <name evidence="2" type="ORF">AVDCRST_MAG62-1478</name>
</gene>
<protein>
    <submittedName>
        <fullName evidence="2">Chromate transport protein ChrA</fullName>
    </submittedName>
</protein>
<feature type="compositionally biased region" description="Basic residues" evidence="1">
    <location>
        <begin position="1"/>
        <end position="13"/>
    </location>
</feature>
<feature type="non-terminal residue" evidence="2">
    <location>
        <position position="1"/>
    </location>
</feature>
<name>A0A6J4TKZ5_9SPHN</name>
<feature type="region of interest" description="Disordered" evidence="1">
    <location>
        <begin position="176"/>
        <end position="201"/>
    </location>
</feature>